<dbReference type="Proteomes" id="UP000289738">
    <property type="component" value="Chromosome B10"/>
</dbReference>
<feature type="compositionally biased region" description="Basic and acidic residues" evidence="1">
    <location>
        <begin position="396"/>
        <end position="413"/>
    </location>
</feature>
<gene>
    <name evidence="3" type="ORF">Ahy_B10g102737</name>
</gene>
<feature type="compositionally biased region" description="Basic and acidic residues" evidence="1">
    <location>
        <begin position="69"/>
        <end position="85"/>
    </location>
</feature>
<evidence type="ECO:0000256" key="1">
    <source>
        <dbReference type="SAM" id="MobiDB-lite"/>
    </source>
</evidence>
<organism evidence="3 4">
    <name type="scientific">Arachis hypogaea</name>
    <name type="common">Peanut</name>
    <dbReference type="NCBI Taxonomy" id="3818"/>
    <lineage>
        <taxon>Eukaryota</taxon>
        <taxon>Viridiplantae</taxon>
        <taxon>Streptophyta</taxon>
        <taxon>Embryophyta</taxon>
        <taxon>Tracheophyta</taxon>
        <taxon>Spermatophyta</taxon>
        <taxon>Magnoliopsida</taxon>
        <taxon>eudicotyledons</taxon>
        <taxon>Gunneridae</taxon>
        <taxon>Pentapetalae</taxon>
        <taxon>rosids</taxon>
        <taxon>fabids</taxon>
        <taxon>Fabales</taxon>
        <taxon>Fabaceae</taxon>
        <taxon>Papilionoideae</taxon>
        <taxon>50 kb inversion clade</taxon>
        <taxon>dalbergioids sensu lato</taxon>
        <taxon>Dalbergieae</taxon>
        <taxon>Pterocarpus clade</taxon>
        <taxon>Arachis</taxon>
    </lineage>
</organism>
<dbReference type="InterPro" id="IPR046796">
    <property type="entry name" value="Transposase_32_dom"/>
</dbReference>
<protein>
    <recommendedName>
        <fullName evidence="2">Putative plant transposon protein domain-containing protein</fullName>
    </recommendedName>
</protein>
<feature type="compositionally biased region" description="Basic and acidic residues" evidence="1">
    <location>
        <begin position="10"/>
        <end position="35"/>
    </location>
</feature>
<feature type="region of interest" description="Disordered" evidence="1">
    <location>
        <begin position="69"/>
        <end position="90"/>
    </location>
</feature>
<evidence type="ECO:0000259" key="2">
    <source>
        <dbReference type="Pfam" id="PF20167"/>
    </source>
</evidence>
<evidence type="ECO:0000313" key="3">
    <source>
        <dbReference type="EMBL" id="RYQ83868.1"/>
    </source>
</evidence>
<dbReference type="AlphaFoldDB" id="A0A444X2D9"/>
<accession>A0A444X2D9</accession>
<dbReference type="Pfam" id="PF20167">
    <property type="entry name" value="Transposase_32"/>
    <property type="match status" value="1"/>
</dbReference>
<feature type="region of interest" description="Disordered" evidence="1">
    <location>
        <begin position="396"/>
        <end position="440"/>
    </location>
</feature>
<keyword evidence="4" id="KW-1185">Reference proteome</keyword>
<name>A0A444X2D9_ARAHY</name>
<feature type="compositionally biased region" description="Basic and acidic residues" evidence="1">
    <location>
        <begin position="422"/>
        <end position="440"/>
    </location>
</feature>
<evidence type="ECO:0000313" key="4">
    <source>
        <dbReference type="Proteomes" id="UP000289738"/>
    </source>
</evidence>
<comment type="caution">
    <text evidence="3">The sequence shown here is derived from an EMBL/GenBank/DDBJ whole genome shotgun (WGS) entry which is preliminary data.</text>
</comment>
<dbReference type="EMBL" id="SDMP01000020">
    <property type="protein sequence ID" value="RYQ83868.1"/>
    <property type="molecule type" value="Genomic_DNA"/>
</dbReference>
<sequence>MVTTSDQETEDKQGKLCKQPEDNSTKEEDRDHQEPKISQQELLKLYAPFPQLLNDKQGKQQLPKLKEKLEEPKPLEAGADWERGAGNKPKFIKRTDLTPEAKGWFELVRRSIFPAANNSEVNVKRATMVHCILKGGEIKVHELIAEGIRKMAEKSDSRGTLRYPSTIYRICKKAGVVFEDENPMWIKEGIPITVQRMNAAAFPLPQRKQRKRTSPQVVEGQVLEGQAQQTLDMHQLQEAIDGLSRQYLESQGAQKELQLQMMGQQEETLSRWMTQQGEWQRQMMEQQLSQGQQWGEKFNRMEQRQNKQQESTQRLINIQAHQGAHIHEMHRRQIEQAELLDEQRAFAEGVYMSETGHHINTQARLGYLVGQLPILHPGIARYDEMKDELARKERQRVEESHESVRKALEDWKQARLAQMRGNARENKEDKQGKEHGHPQQ</sequence>
<reference evidence="3 4" key="1">
    <citation type="submission" date="2019-01" db="EMBL/GenBank/DDBJ databases">
        <title>Sequencing of cultivated peanut Arachis hypogaea provides insights into genome evolution and oil improvement.</title>
        <authorList>
            <person name="Chen X."/>
        </authorList>
    </citation>
    <scope>NUCLEOTIDE SEQUENCE [LARGE SCALE GENOMIC DNA]</scope>
    <source>
        <strain evidence="4">cv. Fuhuasheng</strain>
        <tissue evidence="3">Leaves</tissue>
    </source>
</reference>
<proteinExistence type="predicted"/>
<feature type="domain" description="Putative plant transposon protein" evidence="2">
    <location>
        <begin position="71"/>
        <end position="176"/>
    </location>
</feature>
<feature type="region of interest" description="Disordered" evidence="1">
    <location>
        <begin position="1"/>
        <end position="40"/>
    </location>
</feature>